<evidence type="ECO:0000313" key="3">
    <source>
        <dbReference type="Proteomes" id="UP000198215"/>
    </source>
</evidence>
<dbReference type="EMBL" id="LT607753">
    <property type="protein sequence ID" value="SCG61169.1"/>
    <property type="molecule type" value="Genomic_DNA"/>
</dbReference>
<dbReference type="AlphaFoldDB" id="A0A1C5IT47"/>
<evidence type="ECO:0000313" key="2">
    <source>
        <dbReference type="EMBL" id="SCG61169.1"/>
    </source>
</evidence>
<dbReference type="InterPro" id="IPR025965">
    <property type="entry name" value="FlgD/Vpr_Ig-like"/>
</dbReference>
<organism evidence="2 3">
    <name type="scientific">Micromonospora coxensis</name>
    <dbReference type="NCBI Taxonomy" id="356852"/>
    <lineage>
        <taxon>Bacteria</taxon>
        <taxon>Bacillati</taxon>
        <taxon>Actinomycetota</taxon>
        <taxon>Actinomycetes</taxon>
        <taxon>Micromonosporales</taxon>
        <taxon>Micromonosporaceae</taxon>
        <taxon>Micromonospora</taxon>
    </lineage>
</organism>
<evidence type="ECO:0000259" key="1">
    <source>
        <dbReference type="Pfam" id="PF13860"/>
    </source>
</evidence>
<dbReference type="Gene3D" id="2.60.40.4070">
    <property type="match status" value="1"/>
</dbReference>
<feature type="domain" description="FlgD/Vpr Ig-like" evidence="1">
    <location>
        <begin position="682"/>
        <end position="742"/>
    </location>
</feature>
<accession>A0A1C5IT47</accession>
<protein>
    <submittedName>
        <fullName evidence="2">FlgD Ig-like domain-containing protein</fullName>
    </submittedName>
</protein>
<proteinExistence type="predicted"/>
<dbReference type="OrthoDB" id="3275941at2"/>
<dbReference type="Proteomes" id="UP000198215">
    <property type="component" value="Chromosome I"/>
</dbReference>
<gene>
    <name evidence="2" type="ORF">GA0070614_3317</name>
</gene>
<reference evidence="3" key="1">
    <citation type="submission" date="2016-06" db="EMBL/GenBank/DDBJ databases">
        <authorList>
            <person name="Varghese N."/>
            <person name="Submissions Spin"/>
        </authorList>
    </citation>
    <scope>NUCLEOTIDE SEQUENCE [LARGE SCALE GENOMIC DNA]</scope>
    <source>
        <strain evidence="3">DSM 45161</strain>
    </source>
</reference>
<sequence>MASGAFVSAAIAATVSTTLVIGQGPATTDITQHRTLTGEAVVPAAIALRPQTALLSAGPSGLLRSEPGHGLLWTSYDGDDTSTGAPEPLVPFIPQFGAGSDVVAVYDHPGNVTLRNMSTGRSQKVTLPGGHSYVSTLGSTIVTRMDGSSDASYTWRLLEVRDDGSVVQRAVEGVPDGIAGTFTANAALGDAHGQVVQYRIGATGHTGWLDVDQGRFSPLPYRVETSPGHIVVTPTHLLWWQDGTVFVHSRDDLSATPRKVPLTGDAQVLGMTGDRLVVSRYDASLGKLNYGKPVWRVEAVTLDGSPAGTLLARSATFGVPTPHGGLLVQGGPGPGWEQWGVWIVEGGDGGAPTVRRIVDAYPQKIQTVRALSYTQGRLHTLEYDPLDERHRLWTRDIGVAGSLTVGPRLARGALPDPCSNEYCLRFEDTGDGRTVVGDGIGVAGIDLPPHVLAPTQALPGTRIDAAQADSTVQAVSGRFASLRSSDGTVSQTRIVDLDTGKPVFTTTDHVQAMWGTTAWLADGNDAVTPVDVLTGERGTQVWFGRGCLLENVQAVGRWLRWVCGLAGTQGVFDVVTRKSVTFDATVPAEAKLGDGFVVFTRDGQLTVTDVRSGTPVTRTVGDSRVAALWDLDPYTGVIAHLAPDNGIHLVPSGVPVSPLVQLDATVATAYVKGGAGQWTPKWWLNKPAASWTLVIRNQATGATVRTLSGGVARGVVAPTWNGRDGSGALVADGIYGWALSVTPADGAGAVLTGSGSLRATGSACPLRSRAGTQSVACSTIRSSTG</sequence>
<keyword evidence="3" id="KW-1185">Reference proteome</keyword>
<name>A0A1C5IT47_9ACTN</name>
<dbReference type="Pfam" id="PF13860">
    <property type="entry name" value="FlgD_ig"/>
    <property type="match status" value="1"/>
</dbReference>
<dbReference type="RefSeq" id="WP_088976783.1">
    <property type="nucleotide sequence ID" value="NZ_LT607753.1"/>
</dbReference>